<keyword evidence="4" id="KW-1185">Reference proteome</keyword>
<dbReference type="PANTHER" id="PTHR33374">
    <property type="entry name" value="ARABINOGALACTAN PROTEIN 20"/>
    <property type="match status" value="1"/>
</dbReference>
<dbReference type="InterPro" id="IPR009424">
    <property type="entry name" value="AGP16/20/22/41"/>
</dbReference>
<dbReference type="AlphaFoldDB" id="A0A8T2UPE6"/>
<feature type="transmembrane region" description="Helical" evidence="1">
    <location>
        <begin position="48"/>
        <end position="72"/>
    </location>
</feature>
<reference evidence="3" key="1">
    <citation type="submission" date="2021-08" db="EMBL/GenBank/DDBJ databases">
        <title>WGS assembly of Ceratopteris richardii.</title>
        <authorList>
            <person name="Marchant D.B."/>
            <person name="Chen G."/>
            <person name="Jenkins J."/>
            <person name="Shu S."/>
            <person name="Leebens-Mack J."/>
            <person name="Grimwood J."/>
            <person name="Schmutz J."/>
            <person name="Soltis P."/>
            <person name="Soltis D."/>
            <person name="Chen Z.-H."/>
        </authorList>
    </citation>
    <scope>NUCLEOTIDE SEQUENCE</scope>
    <source>
        <strain evidence="3">Whitten #5841</strain>
        <tissue evidence="3">Leaf</tissue>
    </source>
</reference>
<keyword evidence="1" id="KW-0472">Membrane</keyword>
<evidence type="ECO:0000313" key="4">
    <source>
        <dbReference type="Proteomes" id="UP000825935"/>
    </source>
</evidence>
<keyword evidence="1" id="KW-0812">Transmembrane</keyword>
<accession>A0A8T2UPE6</accession>
<dbReference type="Proteomes" id="UP000825935">
    <property type="component" value="Chromosome 5"/>
</dbReference>
<proteinExistence type="predicted"/>
<dbReference type="OrthoDB" id="777504at2759"/>
<feature type="chain" id="PRO_5035800344" evidence="2">
    <location>
        <begin position="27"/>
        <end position="75"/>
    </location>
</feature>
<dbReference type="EMBL" id="CM035410">
    <property type="protein sequence ID" value="KAH7436638.1"/>
    <property type="molecule type" value="Genomic_DNA"/>
</dbReference>
<keyword evidence="1" id="KW-1133">Transmembrane helix</keyword>
<keyword evidence="2" id="KW-0732">Signal</keyword>
<protein>
    <submittedName>
        <fullName evidence="3">Uncharacterized protein</fullName>
    </submittedName>
</protein>
<evidence type="ECO:0000313" key="3">
    <source>
        <dbReference type="EMBL" id="KAH7436638.1"/>
    </source>
</evidence>
<evidence type="ECO:0000256" key="1">
    <source>
        <dbReference type="SAM" id="Phobius"/>
    </source>
</evidence>
<organism evidence="3 4">
    <name type="scientific">Ceratopteris richardii</name>
    <name type="common">Triangle waterfern</name>
    <dbReference type="NCBI Taxonomy" id="49495"/>
    <lineage>
        <taxon>Eukaryota</taxon>
        <taxon>Viridiplantae</taxon>
        <taxon>Streptophyta</taxon>
        <taxon>Embryophyta</taxon>
        <taxon>Tracheophyta</taxon>
        <taxon>Polypodiopsida</taxon>
        <taxon>Polypodiidae</taxon>
        <taxon>Polypodiales</taxon>
        <taxon>Pteridineae</taxon>
        <taxon>Pteridaceae</taxon>
        <taxon>Parkerioideae</taxon>
        <taxon>Ceratopteris</taxon>
    </lineage>
</organism>
<comment type="caution">
    <text evidence="3">The sequence shown here is derived from an EMBL/GenBank/DDBJ whole genome shotgun (WGS) entry which is preliminary data.</text>
</comment>
<name>A0A8T2UPE6_CERRI</name>
<feature type="signal peptide" evidence="2">
    <location>
        <begin position="1"/>
        <end position="26"/>
    </location>
</feature>
<sequence length="75" mass="7826">MAFFSASRFAVLVALLVSILFQALSAAAESSASPAPSPVSDGTTLDQGIAYVLMFAALLVTYIVHPVGSFPFNLF</sequence>
<dbReference type="Pfam" id="PF06376">
    <property type="entry name" value="AGP"/>
    <property type="match status" value="1"/>
</dbReference>
<evidence type="ECO:0000256" key="2">
    <source>
        <dbReference type="SAM" id="SignalP"/>
    </source>
</evidence>
<gene>
    <name evidence="3" type="ORF">KP509_05G029200</name>
</gene>
<dbReference type="OMA" id="AYAYRIS"/>